<evidence type="ECO:0000313" key="2">
    <source>
        <dbReference type="EMBL" id="CDI98641.1"/>
    </source>
</evidence>
<proteinExistence type="predicted"/>
<reference evidence="2" key="1">
    <citation type="journal article" date="2013" name="Nature">
        <title>The genomes of four tapeworm species reveal adaptations to parasitism.</title>
        <authorList>
            <person name="Tsai I.J."/>
            <person name="Zarowiecki M."/>
            <person name="Holroyd N."/>
            <person name="Garciarrubio A."/>
            <person name="Sanchez-Flores A."/>
            <person name="Brooks K.L."/>
            <person name="Tracey A."/>
            <person name="Bobes R.J."/>
            <person name="Fragoso G."/>
            <person name="Sciutto E."/>
            <person name="Aslett M."/>
            <person name="Beasley H."/>
            <person name="Bennett H.M."/>
            <person name="Cai J."/>
            <person name="Camicia F."/>
            <person name="Clark R."/>
            <person name="Cucher M."/>
            <person name="De Silva N."/>
            <person name="Day T.A."/>
            <person name="Deplazes P."/>
            <person name="Estrada K."/>
            <person name="Fernandez C."/>
            <person name="Holland P.W."/>
            <person name="Hou J."/>
            <person name="Hu S."/>
            <person name="Huckvale T."/>
            <person name="Hung S.S."/>
            <person name="Kamenetzky L."/>
            <person name="Keane J.A."/>
            <person name="Kiss F."/>
            <person name="Koziol U."/>
            <person name="Lambert O."/>
            <person name="Liu K."/>
            <person name="Luo X."/>
            <person name="Luo Y."/>
            <person name="Macchiaroli N."/>
            <person name="Nichol S."/>
            <person name="Paps J."/>
            <person name="Parkinson J."/>
            <person name="Pouchkina-Stantcheva N."/>
            <person name="Riddiford N."/>
            <person name="Rosenzvit M."/>
            <person name="Salinas G."/>
            <person name="Wasmuth J.D."/>
            <person name="Zamanian M."/>
            <person name="Zheng Y."/>
            <person name="Cai X."/>
            <person name="Soberon X."/>
            <person name="Olson P.D."/>
            <person name="Laclette J.P."/>
            <person name="Brehm K."/>
            <person name="Berriman M."/>
            <person name="Garciarrubio A."/>
            <person name="Bobes R.J."/>
            <person name="Fragoso G."/>
            <person name="Sanchez-Flores A."/>
            <person name="Estrada K."/>
            <person name="Cevallos M.A."/>
            <person name="Morett E."/>
            <person name="Gonzalez V."/>
            <person name="Portillo T."/>
            <person name="Ochoa-Leyva A."/>
            <person name="Jose M.V."/>
            <person name="Sciutto E."/>
            <person name="Landa A."/>
            <person name="Jimenez L."/>
            <person name="Valdes V."/>
            <person name="Carrero J.C."/>
            <person name="Larralde C."/>
            <person name="Morales-Montor J."/>
            <person name="Limon-Lason J."/>
            <person name="Soberon X."/>
            <person name="Laclette J.P."/>
        </authorList>
    </citation>
    <scope>NUCLEOTIDE SEQUENCE [LARGE SCALE GENOMIC DNA]</scope>
</reference>
<dbReference type="EMBL" id="LN902844">
    <property type="protein sequence ID" value="CDI98641.1"/>
    <property type="molecule type" value="Genomic_DNA"/>
</dbReference>
<dbReference type="AlphaFoldDB" id="A0A087W271"/>
<evidence type="ECO:0000256" key="1">
    <source>
        <dbReference type="SAM" id="MobiDB-lite"/>
    </source>
</evidence>
<feature type="compositionally biased region" description="Pro residues" evidence="1">
    <location>
        <begin position="1"/>
        <end position="12"/>
    </location>
</feature>
<sequence length="48" mass="5167">MSSPIPSMPPNVSPFARPMRPSAQSPGLNSSIDSTTLTSSEPRRLRRA</sequence>
<evidence type="ECO:0000313" key="3">
    <source>
        <dbReference type="Proteomes" id="UP000017246"/>
    </source>
</evidence>
<feature type="region of interest" description="Disordered" evidence="1">
    <location>
        <begin position="1"/>
        <end position="48"/>
    </location>
</feature>
<feature type="compositionally biased region" description="Polar residues" evidence="1">
    <location>
        <begin position="22"/>
        <end position="40"/>
    </location>
</feature>
<keyword evidence="3" id="KW-1185">Reference proteome</keyword>
<accession>A0A087W271</accession>
<organism evidence="2 3">
    <name type="scientific">Echinococcus multilocularis</name>
    <name type="common">Fox tapeworm</name>
    <dbReference type="NCBI Taxonomy" id="6211"/>
    <lineage>
        <taxon>Eukaryota</taxon>
        <taxon>Metazoa</taxon>
        <taxon>Spiralia</taxon>
        <taxon>Lophotrochozoa</taxon>
        <taxon>Platyhelminthes</taxon>
        <taxon>Cestoda</taxon>
        <taxon>Eucestoda</taxon>
        <taxon>Cyclophyllidea</taxon>
        <taxon>Taeniidae</taxon>
        <taxon>Echinococcus</taxon>
    </lineage>
</organism>
<reference evidence="2" key="2">
    <citation type="submission" date="2015-11" db="EMBL/GenBank/DDBJ databases">
        <authorList>
            <person name="Zhang Y."/>
            <person name="Guo Z."/>
        </authorList>
    </citation>
    <scope>NUCLEOTIDE SEQUENCE</scope>
</reference>
<protein>
    <submittedName>
        <fullName evidence="2">Expressed protein</fullName>
    </submittedName>
</protein>
<name>A0A087W271_ECHMU</name>
<gene>
    <name evidence="2" type="ORF">EmuJ_000250700</name>
</gene>
<dbReference type="Proteomes" id="UP000017246">
    <property type="component" value="Unassembled WGS sequence"/>
</dbReference>